<proteinExistence type="predicted"/>
<gene>
    <name evidence="1" type="ORF">IWQ60_003454</name>
</gene>
<organism evidence="1 2">
    <name type="scientific">Tieghemiomyces parasiticus</name>
    <dbReference type="NCBI Taxonomy" id="78921"/>
    <lineage>
        <taxon>Eukaryota</taxon>
        <taxon>Fungi</taxon>
        <taxon>Fungi incertae sedis</taxon>
        <taxon>Zoopagomycota</taxon>
        <taxon>Kickxellomycotina</taxon>
        <taxon>Dimargaritomycetes</taxon>
        <taxon>Dimargaritales</taxon>
        <taxon>Dimargaritaceae</taxon>
        <taxon>Tieghemiomyces</taxon>
    </lineage>
</organism>
<evidence type="ECO:0000313" key="2">
    <source>
        <dbReference type="Proteomes" id="UP001150569"/>
    </source>
</evidence>
<dbReference type="Proteomes" id="UP001150569">
    <property type="component" value="Unassembled WGS sequence"/>
</dbReference>
<accession>A0A9W8ACU7</accession>
<reference evidence="1" key="1">
    <citation type="submission" date="2022-07" db="EMBL/GenBank/DDBJ databases">
        <title>Phylogenomic reconstructions and comparative analyses of Kickxellomycotina fungi.</title>
        <authorList>
            <person name="Reynolds N.K."/>
            <person name="Stajich J.E."/>
            <person name="Barry K."/>
            <person name="Grigoriev I.V."/>
            <person name="Crous P."/>
            <person name="Smith M.E."/>
        </authorList>
    </citation>
    <scope>NUCLEOTIDE SEQUENCE</scope>
    <source>
        <strain evidence="1">RSA 861</strain>
    </source>
</reference>
<dbReference type="EMBL" id="JANBPT010000148">
    <property type="protein sequence ID" value="KAJ1926825.1"/>
    <property type="molecule type" value="Genomic_DNA"/>
</dbReference>
<comment type="caution">
    <text evidence="1">The sequence shown here is derived from an EMBL/GenBank/DDBJ whole genome shotgun (WGS) entry which is preliminary data.</text>
</comment>
<sequence length="317" mass="34656">MTSNSIGEHIPVLVSEDLKHAKNPFFIVKMYEKSSEQGNQNLTPIPKMLEDVKSVGDHIHAVLDKSSTLPVPSHYASNLFYDVFLKMPRLLDGLDARPPAYGVASFPGLSTNDVDLVTSDGFVYRIYSVPPRDTNAQLNILNYVERALDLVSVGTLQGQLIIAGYQRLTALGANCETSLPVLPCSPPILDIVFGALNNVNIEPLLGLYGIELVTMLITRGNKVQVEAAASDISQGLFALVRKIRTSNEVDTVFKDLCTGAYKAMTHLLIEIPSFSRRHSLIFAAALFAAFRSELADVQSSVEWALEFLLDTLASSSE</sequence>
<evidence type="ECO:0000313" key="1">
    <source>
        <dbReference type="EMBL" id="KAJ1926825.1"/>
    </source>
</evidence>
<protein>
    <submittedName>
        <fullName evidence="1">Uncharacterized protein</fullName>
    </submittedName>
</protein>
<name>A0A9W8ACU7_9FUNG</name>
<dbReference type="AlphaFoldDB" id="A0A9W8ACU7"/>
<keyword evidence="2" id="KW-1185">Reference proteome</keyword>